<comment type="caution">
    <text evidence="1">The sequence shown here is derived from an EMBL/GenBank/DDBJ whole genome shotgun (WGS) entry which is preliminary data.</text>
</comment>
<evidence type="ECO:0000313" key="2">
    <source>
        <dbReference type="Proteomes" id="UP000050902"/>
    </source>
</evidence>
<gene>
    <name evidence="1" type="ORF">ABB22_16890</name>
</gene>
<reference evidence="1 2" key="1">
    <citation type="submission" date="2015-05" db="EMBL/GenBank/DDBJ databases">
        <title>Genome sequencing and analysis of members of genus Stenotrophomonas.</title>
        <authorList>
            <person name="Patil P.P."/>
            <person name="Midha S."/>
            <person name="Patil P.B."/>
        </authorList>
    </citation>
    <scope>NUCLEOTIDE SEQUENCE [LARGE SCALE GENOMIC DNA]</scope>
    <source>
        <strain evidence="1 2">DSM 12575</strain>
    </source>
</reference>
<proteinExistence type="predicted"/>
<dbReference type="EMBL" id="LDJG01000036">
    <property type="protein sequence ID" value="KRG54093.1"/>
    <property type="molecule type" value="Genomic_DNA"/>
</dbReference>
<accession>A0ABR5NFP7</accession>
<dbReference type="Proteomes" id="UP000050902">
    <property type="component" value="Unassembled WGS sequence"/>
</dbReference>
<evidence type="ECO:0000313" key="1">
    <source>
        <dbReference type="EMBL" id="KRG54093.1"/>
    </source>
</evidence>
<name>A0ABR5NFP7_9GAMM</name>
<protein>
    <submittedName>
        <fullName evidence="1">Uncharacterized protein</fullName>
    </submittedName>
</protein>
<sequence length="69" mass="7621">MRFDWAGDRDAVVFPTVRGVAVYVNTNDDVVIRQEAHALEREDTLVFVPRVHVPALIAALQAAMEDGEG</sequence>
<keyword evidence="2" id="KW-1185">Reference proteome</keyword>
<organism evidence="1 2">
    <name type="scientific">Stenotrophomonas nitritireducens</name>
    <dbReference type="NCBI Taxonomy" id="83617"/>
    <lineage>
        <taxon>Bacteria</taxon>
        <taxon>Pseudomonadati</taxon>
        <taxon>Pseudomonadota</taxon>
        <taxon>Gammaproteobacteria</taxon>
        <taxon>Lysobacterales</taxon>
        <taxon>Lysobacteraceae</taxon>
        <taxon>Stenotrophomonas</taxon>
    </lineage>
</organism>